<dbReference type="CDD" id="cd00614">
    <property type="entry name" value="CGS_like"/>
    <property type="match status" value="1"/>
</dbReference>
<dbReference type="GO" id="GO:0004123">
    <property type="term" value="F:cystathionine gamma-lyase activity"/>
    <property type="evidence" value="ECO:0007669"/>
    <property type="project" value="TreeGrafter"/>
</dbReference>
<sequence length="385" mass="41877">MKHYSHIETSFIHGGISTDEHTGAVNVPIYQTSTYAQKNIGGEVKWEYSRTGNPTRAALESLIAELEGGDAGFAFGSGMAALTAVISLFKTGDKILISSNVYGGTYRVLDKIFSNFGITYEITDTTRESAFEKAITPDVKAVIIETPANPLLTVTDLEAIARIAHKHNLVAIADNTFMTPYLQRPLEFGFDIVVHSATKYLGGHSDVVAGLVVTSKPEHSKQIAFIQNATGGVAGPFDSFLMIRGIKTLAVRMDRHAQNAHDIAEYLQLNSDVKTVYYPGLTSFKGHDIHKKQAKNGGAMISFELTENHDIRKFFGSLKLITLAESLGGVESLVCHPASMTHASIPRDLRVKLGITDNLIRLSVGIENASDLISDIKQAIENSRI</sequence>
<dbReference type="InterPro" id="IPR015421">
    <property type="entry name" value="PyrdxlP-dep_Trfase_major"/>
</dbReference>
<reference evidence="7" key="1">
    <citation type="submission" date="2017-02" db="EMBL/GenBank/DDBJ databases">
        <authorList>
            <person name="Varghese N."/>
            <person name="Submissions S."/>
        </authorList>
    </citation>
    <scope>NUCLEOTIDE SEQUENCE [LARGE SCALE GENOMIC DNA]</scope>
    <source>
        <strain evidence="7">DSM 3072</strain>
    </source>
</reference>
<dbReference type="InterPro" id="IPR000277">
    <property type="entry name" value="Cys/Met-Metab_PyrdxlP-dep_enz"/>
</dbReference>
<evidence type="ECO:0000256" key="4">
    <source>
        <dbReference type="PIRSR" id="PIRSR001434-2"/>
    </source>
</evidence>
<protein>
    <submittedName>
        <fullName evidence="6">Cystathionine gamma-lyase</fullName>
    </submittedName>
</protein>
<dbReference type="PROSITE" id="PS00868">
    <property type="entry name" value="CYS_MET_METAB_PP"/>
    <property type="match status" value="1"/>
</dbReference>
<name>A0A1T4UX72_9GAMM</name>
<keyword evidence="3 4" id="KW-0663">Pyridoxal phosphate</keyword>
<dbReference type="AlphaFoldDB" id="A0A1T4UX72"/>
<keyword evidence="6" id="KW-0456">Lyase</keyword>
<dbReference type="GO" id="GO:0019346">
    <property type="term" value="P:transsulfuration"/>
    <property type="evidence" value="ECO:0007669"/>
    <property type="project" value="InterPro"/>
</dbReference>
<dbReference type="FunFam" id="3.40.640.10:FF:000009">
    <property type="entry name" value="Cystathionine gamma-synthase homolog"/>
    <property type="match status" value="1"/>
</dbReference>
<gene>
    <name evidence="6" type="ORF">SAMN02745213_00201</name>
</gene>
<evidence type="ECO:0000256" key="3">
    <source>
        <dbReference type="ARBA" id="ARBA00022898"/>
    </source>
</evidence>
<dbReference type="InterPro" id="IPR054542">
    <property type="entry name" value="Cys_met_metab_PP"/>
</dbReference>
<dbReference type="GO" id="GO:0019343">
    <property type="term" value="P:cysteine biosynthetic process via cystathionine"/>
    <property type="evidence" value="ECO:0007669"/>
    <property type="project" value="TreeGrafter"/>
</dbReference>
<dbReference type="PANTHER" id="PTHR11808:SF15">
    <property type="entry name" value="CYSTATHIONINE GAMMA-LYASE"/>
    <property type="match status" value="1"/>
</dbReference>
<dbReference type="InterPro" id="IPR015422">
    <property type="entry name" value="PyrdxlP-dep_Trfase_small"/>
</dbReference>
<keyword evidence="7" id="KW-1185">Reference proteome</keyword>
<feature type="modified residue" description="N6-(pyridoxal phosphate)lysine" evidence="4">
    <location>
        <position position="199"/>
    </location>
</feature>
<evidence type="ECO:0000313" key="6">
    <source>
        <dbReference type="EMBL" id="SKA57333.1"/>
    </source>
</evidence>
<evidence type="ECO:0000256" key="1">
    <source>
        <dbReference type="ARBA" id="ARBA00001933"/>
    </source>
</evidence>
<comment type="similarity">
    <text evidence="2 5">Belongs to the trans-sulfuration enzymes family.</text>
</comment>
<dbReference type="PIRSF" id="PIRSF001434">
    <property type="entry name" value="CGS"/>
    <property type="match status" value="1"/>
</dbReference>
<dbReference type="EMBL" id="FUXX01000002">
    <property type="protein sequence ID" value="SKA57333.1"/>
    <property type="molecule type" value="Genomic_DNA"/>
</dbReference>
<dbReference type="GO" id="GO:0030170">
    <property type="term" value="F:pyridoxal phosphate binding"/>
    <property type="evidence" value="ECO:0007669"/>
    <property type="project" value="InterPro"/>
</dbReference>
<evidence type="ECO:0000256" key="2">
    <source>
        <dbReference type="ARBA" id="ARBA00009077"/>
    </source>
</evidence>
<dbReference type="RefSeq" id="WP_078927828.1">
    <property type="nucleotide sequence ID" value="NZ_FUXX01000002.1"/>
</dbReference>
<dbReference type="GO" id="GO:0005737">
    <property type="term" value="C:cytoplasm"/>
    <property type="evidence" value="ECO:0007669"/>
    <property type="project" value="TreeGrafter"/>
</dbReference>
<dbReference type="Proteomes" id="UP000242432">
    <property type="component" value="Unassembled WGS sequence"/>
</dbReference>
<comment type="cofactor">
    <cofactor evidence="1 5">
        <name>pyridoxal 5'-phosphate</name>
        <dbReference type="ChEBI" id="CHEBI:597326"/>
    </cofactor>
</comment>
<dbReference type="SUPFAM" id="SSF53383">
    <property type="entry name" value="PLP-dependent transferases"/>
    <property type="match status" value="1"/>
</dbReference>
<dbReference type="PANTHER" id="PTHR11808">
    <property type="entry name" value="TRANS-SULFURATION ENZYME FAMILY MEMBER"/>
    <property type="match status" value="1"/>
</dbReference>
<dbReference type="InterPro" id="IPR015424">
    <property type="entry name" value="PyrdxlP-dep_Trfase"/>
</dbReference>
<dbReference type="GO" id="GO:0003962">
    <property type="term" value="F:cystathionine gamma-synthase activity"/>
    <property type="evidence" value="ECO:0007669"/>
    <property type="project" value="TreeGrafter"/>
</dbReference>
<proteinExistence type="inferred from homology"/>
<dbReference type="FunFam" id="3.90.1150.10:FF:000008">
    <property type="entry name" value="Cystathionine gamma-synthase"/>
    <property type="match status" value="1"/>
</dbReference>
<dbReference type="Gene3D" id="3.90.1150.10">
    <property type="entry name" value="Aspartate Aminotransferase, domain 1"/>
    <property type="match status" value="1"/>
</dbReference>
<evidence type="ECO:0000313" key="7">
    <source>
        <dbReference type="Proteomes" id="UP000242432"/>
    </source>
</evidence>
<dbReference type="STRING" id="83771.SAMN02910357_00695"/>
<accession>A0A1T4UX72</accession>
<dbReference type="Gene3D" id="3.40.640.10">
    <property type="entry name" value="Type I PLP-dependent aspartate aminotransferase-like (Major domain)"/>
    <property type="match status" value="1"/>
</dbReference>
<dbReference type="Pfam" id="PF01053">
    <property type="entry name" value="Cys_Met_Meta_PP"/>
    <property type="match status" value="1"/>
</dbReference>
<organism evidence="6 7">
    <name type="scientific">Succinivibrio dextrinosolvens DSM 3072</name>
    <dbReference type="NCBI Taxonomy" id="1123324"/>
    <lineage>
        <taxon>Bacteria</taxon>
        <taxon>Pseudomonadati</taxon>
        <taxon>Pseudomonadota</taxon>
        <taxon>Gammaproteobacteria</taxon>
        <taxon>Aeromonadales</taxon>
        <taxon>Succinivibrionaceae</taxon>
        <taxon>Succinivibrio</taxon>
    </lineage>
</organism>
<evidence type="ECO:0000256" key="5">
    <source>
        <dbReference type="RuleBase" id="RU362118"/>
    </source>
</evidence>